<name>A0A7W3UH08_9LACO</name>
<evidence type="ECO:0000313" key="3">
    <source>
        <dbReference type="EMBL" id="MCD7131115.1"/>
    </source>
</evidence>
<dbReference type="EMBL" id="JAJPDE010000069">
    <property type="protein sequence ID" value="MCD7131115.1"/>
    <property type="molecule type" value="Genomic_DNA"/>
</dbReference>
<keyword evidence="5" id="KW-1185">Reference proteome</keyword>
<protein>
    <submittedName>
        <fullName evidence="2">DUF4325 domain-containing protein</fullName>
    </submittedName>
    <submittedName>
        <fullName evidence="3">STAS-like domain-containing protein</fullName>
    </submittedName>
</protein>
<evidence type="ECO:0000259" key="1">
    <source>
        <dbReference type="Pfam" id="PF14213"/>
    </source>
</evidence>
<feature type="domain" description="DUF4325" evidence="1">
    <location>
        <begin position="24"/>
        <end position="80"/>
    </location>
</feature>
<dbReference type="Proteomes" id="UP000534578">
    <property type="component" value="Unassembled WGS sequence"/>
</dbReference>
<dbReference type="AlphaFoldDB" id="A0A7W3UH08"/>
<reference evidence="2 4" key="1">
    <citation type="submission" date="2020-07" db="EMBL/GenBank/DDBJ databases">
        <title>Description of Limosilactobacillus balticus sp. nov., Limosilactobacillus agrestis sp. nov., Limosilactobacillus albertensis sp. nov., Limosilactobacillus rudii sp. nov., Limosilactobacillus fastidiosus sp. nov., five novel Limosilactobacillus species isolated from the vertebrate gastrointestinal tract, and proposal of 6 subspecies of Limosilactobacillus reuteri adapted to the gastrointestinal tract of specific vertebrate hosts.</title>
        <authorList>
            <person name="Li F."/>
            <person name="Cheng C."/>
            <person name="Zheng J."/>
            <person name="Quevedo R.M."/>
            <person name="Li J."/>
            <person name="Roos S."/>
            <person name="Gaenzle M.G."/>
            <person name="Walter J."/>
        </authorList>
    </citation>
    <scope>NUCLEOTIDE SEQUENCE [LARGE SCALE GENOMIC DNA]</scope>
    <source>
        <strain evidence="2 4">BG-MG3-A</strain>
    </source>
</reference>
<dbReference type="RefSeq" id="WP_182578386.1">
    <property type="nucleotide sequence ID" value="NZ_JACIVE010000053.1"/>
</dbReference>
<evidence type="ECO:0000313" key="2">
    <source>
        <dbReference type="EMBL" id="MBB1095471.1"/>
    </source>
</evidence>
<dbReference type="Pfam" id="PF14213">
    <property type="entry name" value="DUF4325"/>
    <property type="match status" value="1"/>
</dbReference>
<sequence>MAIISVKKYINDSFSSISGRSLGKAVIEALENDNKQKIILDFNSMSPFTSLFFNAMLEELLGQGNIKVINDSLIIKNLSNLDVKTYERCLNSAIQHQVKLDAD</sequence>
<reference evidence="3 5" key="2">
    <citation type="submission" date="2021-12" db="EMBL/GenBank/DDBJ databases">
        <title>A phylogenomic analysis of Limosilactobacillus reuteri reveals ancient and stable evolutionary relationships with rodents and birds and zoonotic transmission to humans.</title>
        <authorList>
            <person name="Li F."/>
            <person name="Li X."/>
            <person name="Cheng C."/>
            <person name="Tollenaar S."/>
            <person name="Zhang J.S."/>
            <person name="Simpson D."/>
            <person name="Tasseva G."/>
            <person name="Perez-Munoz M.E."/>
            <person name="Frese S."/>
            <person name="Gaenzle M.G."/>
            <person name="Walter J."/>
            <person name="Zheng J."/>
        </authorList>
    </citation>
    <scope>NUCLEOTIDE SEQUENCE [LARGE SCALE GENOMIC DNA]</scope>
    <source>
        <strain evidence="3 5">BG-MG3-B</strain>
    </source>
</reference>
<gene>
    <name evidence="2" type="ORF">H5R92_04640</name>
    <name evidence="3" type="ORF">LTY36_07930</name>
</gene>
<dbReference type="Proteomes" id="UP001199710">
    <property type="component" value="Unassembled WGS sequence"/>
</dbReference>
<accession>A0A7W3UH08</accession>
<evidence type="ECO:0000313" key="5">
    <source>
        <dbReference type="Proteomes" id="UP001199710"/>
    </source>
</evidence>
<dbReference type="EMBL" id="JACIVE010000053">
    <property type="protein sequence ID" value="MBB1095471.1"/>
    <property type="molecule type" value="Genomic_DNA"/>
</dbReference>
<evidence type="ECO:0000313" key="4">
    <source>
        <dbReference type="Proteomes" id="UP000534578"/>
    </source>
</evidence>
<dbReference type="InterPro" id="IPR025474">
    <property type="entry name" value="DUF4325"/>
</dbReference>
<proteinExistence type="predicted"/>
<comment type="caution">
    <text evidence="2">The sequence shown here is derived from an EMBL/GenBank/DDBJ whole genome shotgun (WGS) entry which is preliminary data.</text>
</comment>
<organism evidence="2 4">
    <name type="scientific">Limosilactobacillus agrestis</name>
    <dbReference type="NCBI Taxonomy" id="2759748"/>
    <lineage>
        <taxon>Bacteria</taxon>
        <taxon>Bacillati</taxon>
        <taxon>Bacillota</taxon>
        <taxon>Bacilli</taxon>
        <taxon>Lactobacillales</taxon>
        <taxon>Lactobacillaceae</taxon>
        <taxon>Limosilactobacillus</taxon>
    </lineage>
</organism>